<dbReference type="Pfam" id="PF00400">
    <property type="entry name" value="WD40"/>
    <property type="match status" value="7"/>
</dbReference>
<dbReference type="PROSITE" id="PS00678">
    <property type="entry name" value="WD_REPEATS_1"/>
    <property type="match status" value="3"/>
</dbReference>
<feature type="repeat" description="WD" evidence="8">
    <location>
        <begin position="372"/>
        <end position="413"/>
    </location>
</feature>
<dbReference type="AlphaFoldDB" id="A0A9N9A8K2"/>
<keyword evidence="9" id="KW-0175">Coiled coil</keyword>
<dbReference type="InterPro" id="IPR012972">
    <property type="entry name" value="NLE"/>
</dbReference>
<dbReference type="GO" id="GO:0005840">
    <property type="term" value="C:ribosome"/>
    <property type="evidence" value="ECO:0007669"/>
    <property type="project" value="UniProtKB-KW"/>
</dbReference>
<dbReference type="PROSITE" id="PS50082">
    <property type="entry name" value="WD_REPEATS_2"/>
    <property type="match status" value="7"/>
</dbReference>
<name>A0A9N9A8K2_9GLOM</name>
<sequence>MATNGPPKLKPKSSNQDQIEENLGTVIAQLTSLDGETTGPPLSLPAGVTPEQLQLLINQLLNNDEPLPYAFSVDGREISTSLYKDIIQGLQRSTEDVLKIVYQPQAIFKVRAVTRCSSTLNGHKDAILSVSFSPDGAQLATGSGDTTIRIWDLNTETPHYTCSGHTGWVLYIAWSPDAKILASGSMDKTVRLWDPITGKPIGDPLKGHTQWITCLAWEPLHLNSKCNRLASSSKDGTIRIWDTTLRRVVATMSQHTAAVTCIKWGGNGLLYSSSRDKTIKVWDASQGKLVRTLEGHGHWVNTLALSTDFVLRTGAFDHTGKKPKDENEARERALERYKAATGNKSERLVSGSDDFTMFLWVPSESKKAIARLTGHQKLVNYTSFSPDGRLFASASFDNSVKLWDGFTGRFIASLRGHVGPVYQVCWSSDSRLLISSSKDSTLKIWNLKTKKIKLDLPGHLDEVFSVDWSPGGDKVASGGKDCQLKMHNKKGMPWAKACPKKISVPFASLRNAFDHKKRFIIAPVKTFELRAKKKEELLKQLDELKQELASLKVQKIAGGTAAKLTKL</sequence>
<comment type="subcellular location">
    <subcellularLocation>
        <location evidence="1">Nucleus</location>
        <location evidence="1">Nucleolus</location>
    </subcellularLocation>
</comment>
<evidence type="ECO:0000313" key="12">
    <source>
        <dbReference type="Proteomes" id="UP000789405"/>
    </source>
</evidence>
<dbReference type="NCBIfam" id="TIGR00012">
    <property type="entry name" value="L29"/>
    <property type="match status" value="1"/>
</dbReference>
<dbReference type="OrthoDB" id="10267436at2759"/>
<keyword evidence="3 8" id="KW-0853">WD repeat</keyword>
<feature type="repeat" description="WD" evidence="8">
    <location>
        <begin position="414"/>
        <end position="455"/>
    </location>
</feature>
<evidence type="ECO:0000256" key="9">
    <source>
        <dbReference type="SAM" id="Coils"/>
    </source>
</evidence>
<dbReference type="SMART" id="SM00320">
    <property type="entry name" value="WD40"/>
    <property type="match status" value="8"/>
</dbReference>
<gene>
    <name evidence="11" type="ORF">DERYTH_LOCUS3911</name>
</gene>
<keyword evidence="4" id="KW-0677">Repeat</keyword>
<evidence type="ECO:0000256" key="1">
    <source>
        <dbReference type="ARBA" id="ARBA00004604"/>
    </source>
</evidence>
<dbReference type="SUPFAM" id="SSF46561">
    <property type="entry name" value="Ribosomal protein L29 (L29p)"/>
    <property type="match status" value="1"/>
</dbReference>
<evidence type="ECO:0000256" key="5">
    <source>
        <dbReference type="ARBA" id="ARBA00022980"/>
    </source>
</evidence>
<evidence type="ECO:0000256" key="2">
    <source>
        <dbReference type="ARBA" id="ARBA00009254"/>
    </source>
</evidence>
<dbReference type="InterPro" id="IPR020472">
    <property type="entry name" value="WD40_PAC1"/>
</dbReference>
<dbReference type="PANTHER" id="PTHR19848">
    <property type="entry name" value="WD40 REPEAT PROTEIN"/>
    <property type="match status" value="1"/>
</dbReference>
<dbReference type="Pfam" id="PF00831">
    <property type="entry name" value="Ribosomal_L29"/>
    <property type="match status" value="1"/>
</dbReference>
<organism evidence="11 12">
    <name type="scientific">Dentiscutata erythropus</name>
    <dbReference type="NCBI Taxonomy" id="1348616"/>
    <lineage>
        <taxon>Eukaryota</taxon>
        <taxon>Fungi</taxon>
        <taxon>Fungi incertae sedis</taxon>
        <taxon>Mucoromycota</taxon>
        <taxon>Glomeromycotina</taxon>
        <taxon>Glomeromycetes</taxon>
        <taxon>Diversisporales</taxon>
        <taxon>Gigasporaceae</taxon>
        <taxon>Dentiscutata</taxon>
    </lineage>
</organism>
<protein>
    <submittedName>
        <fullName evidence="11">19546_t:CDS:1</fullName>
    </submittedName>
</protein>
<feature type="repeat" description="WD" evidence="8">
    <location>
        <begin position="162"/>
        <end position="194"/>
    </location>
</feature>
<evidence type="ECO:0000256" key="8">
    <source>
        <dbReference type="PROSITE-ProRule" id="PRU00221"/>
    </source>
</evidence>
<dbReference type="EMBL" id="CAJVPY010001435">
    <property type="protein sequence ID" value="CAG8521873.1"/>
    <property type="molecule type" value="Genomic_DNA"/>
</dbReference>
<dbReference type="InterPro" id="IPR019775">
    <property type="entry name" value="WD40_repeat_CS"/>
</dbReference>
<feature type="domain" description="NLE" evidence="10">
    <location>
        <begin position="26"/>
        <end position="84"/>
    </location>
</feature>
<keyword evidence="7" id="KW-0687">Ribonucleoprotein</keyword>
<comment type="caution">
    <text evidence="11">The sequence shown here is derived from an EMBL/GenBank/DDBJ whole genome shotgun (WGS) entry which is preliminary data.</text>
</comment>
<dbReference type="GO" id="GO:0006412">
    <property type="term" value="P:translation"/>
    <property type="evidence" value="ECO:0007669"/>
    <property type="project" value="InterPro"/>
</dbReference>
<evidence type="ECO:0000256" key="3">
    <source>
        <dbReference type="ARBA" id="ARBA00022574"/>
    </source>
</evidence>
<dbReference type="Gene3D" id="1.10.287.310">
    <property type="match status" value="1"/>
</dbReference>
<evidence type="ECO:0000256" key="6">
    <source>
        <dbReference type="ARBA" id="ARBA00023242"/>
    </source>
</evidence>
<feature type="repeat" description="WD" evidence="8">
    <location>
        <begin position="456"/>
        <end position="486"/>
    </location>
</feature>
<dbReference type="InterPro" id="IPR036049">
    <property type="entry name" value="Ribosomal_uL29_sf"/>
</dbReference>
<feature type="repeat" description="WD" evidence="8">
    <location>
        <begin position="120"/>
        <end position="161"/>
    </location>
</feature>
<evidence type="ECO:0000259" key="10">
    <source>
        <dbReference type="Pfam" id="PF08154"/>
    </source>
</evidence>
<dbReference type="Gene3D" id="2.130.10.10">
    <property type="entry name" value="YVTN repeat-like/Quinoprotein amine dehydrogenase"/>
    <property type="match status" value="1"/>
</dbReference>
<dbReference type="CDD" id="cd00427">
    <property type="entry name" value="Ribosomal_L29_HIP"/>
    <property type="match status" value="1"/>
</dbReference>
<dbReference type="Pfam" id="PF08154">
    <property type="entry name" value="NLE"/>
    <property type="match status" value="1"/>
</dbReference>
<dbReference type="GO" id="GO:0003735">
    <property type="term" value="F:structural constituent of ribosome"/>
    <property type="evidence" value="ECO:0007669"/>
    <property type="project" value="InterPro"/>
</dbReference>
<keyword evidence="12" id="KW-1185">Reference proteome</keyword>
<dbReference type="PANTHER" id="PTHR19848:SF0">
    <property type="entry name" value="NOTCHLESS PROTEIN HOMOLOG 1"/>
    <property type="match status" value="1"/>
</dbReference>
<reference evidence="11" key="1">
    <citation type="submission" date="2021-06" db="EMBL/GenBank/DDBJ databases">
        <authorList>
            <person name="Kallberg Y."/>
            <person name="Tangrot J."/>
            <person name="Rosling A."/>
        </authorList>
    </citation>
    <scope>NUCLEOTIDE SEQUENCE</scope>
    <source>
        <strain evidence="11">MA453B</strain>
    </source>
</reference>
<dbReference type="GO" id="GO:0005730">
    <property type="term" value="C:nucleolus"/>
    <property type="evidence" value="ECO:0007669"/>
    <property type="project" value="UniProtKB-SubCell"/>
</dbReference>
<dbReference type="InterPro" id="IPR001854">
    <property type="entry name" value="Ribosomal_uL29"/>
</dbReference>
<dbReference type="InterPro" id="IPR001680">
    <property type="entry name" value="WD40_rpt"/>
</dbReference>
<dbReference type="InterPro" id="IPR036322">
    <property type="entry name" value="WD40_repeat_dom_sf"/>
</dbReference>
<dbReference type="GO" id="GO:1990904">
    <property type="term" value="C:ribonucleoprotein complex"/>
    <property type="evidence" value="ECO:0007669"/>
    <property type="project" value="UniProtKB-KW"/>
</dbReference>
<comment type="similarity">
    <text evidence="2">Belongs to the universal ribosomal protein uL29 family.</text>
</comment>
<evidence type="ECO:0000256" key="7">
    <source>
        <dbReference type="ARBA" id="ARBA00023274"/>
    </source>
</evidence>
<proteinExistence type="inferred from homology"/>
<evidence type="ECO:0000313" key="11">
    <source>
        <dbReference type="EMBL" id="CAG8521873.1"/>
    </source>
</evidence>
<dbReference type="FunFam" id="2.130.10.10:FF:000464">
    <property type="entry name" value="Ribosome assembly protein 4"/>
    <property type="match status" value="1"/>
</dbReference>
<dbReference type="PRINTS" id="PR00320">
    <property type="entry name" value="GPROTEINBRPT"/>
</dbReference>
<keyword evidence="6" id="KW-0539">Nucleus</keyword>
<feature type="repeat" description="WD" evidence="8">
    <location>
        <begin position="252"/>
        <end position="292"/>
    </location>
</feature>
<dbReference type="CDD" id="cd00200">
    <property type="entry name" value="WD40"/>
    <property type="match status" value="1"/>
</dbReference>
<evidence type="ECO:0000256" key="4">
    <source>
        <dbReference type="ARBA" id="ARBA00022737"/>
    </source>
</evidence>
<feature type="coiled-coil region" evidence="9">
    <location>
        <begin position="524"/>
        <end position="554"/>
    </location>
</feature>
<dbReference type="SUPFAM" id="SSF50978">
    <property type="entry name" value="WD40 repeat-like"/>
    <property type="match status" value="1"/>
</dbReference>
<dbReference type="GO" id="GO:0000027">
    <property type="term" value="P:ribosomal large subunit assembly"/>
    <property type="evidence" value="ECO:0007669"/>
    <property type="project" value="TreeGrafter"/>
</dbReference>
<dbReference type="Proteomes" id="UP000789405">
    <property type="component" value="Unassembled WGS sequence"/>
</dbReference>
<feature type="repeat" description="WD" evidence="8">
    <location>
        <begin position="205"/>
        <end position="251"/>
    </location>
</feature>
<accession>A0A9N9A8K2</accession>
<dbReference type="InterPro" id="IPR001632">
    <property type="entry name" value="WD40_G-protein_beta-like"/>
</dbReference>
<dbReference type="PROSITE" id="PS50294">
    <property type="entry name" value="WD_REPEATS_REGION"/>
    <property type="match status" value="6"/>
</dbReference>
<dbReference type="InterPro" id="IPR015943">
    <property type="entry name" value="WD40/YVTN_repeat-like_dom_sf"/>
</dbReference>
<keyword evidence="5" id="KW-0689">Ribosomal protein</keyword>
<dbReference type="PRINTS" id="PR00319">
    <property type="entry name" value="GPROTEINB"/>
</dbReference>